<dbReference type="EMBL" id="JABFTP020000021">
    <property type="protein sequence ID" value="KAL3269441.1"/>
    <property type="molecule type" value="Genomic_DNA"/>
</dbReference>
<evidence type="ECO:0000256" key="1">
    <source>
        <dbReference type="SAM" id="MobiDB-lite"/>
    </source>
</evidence>
<evidence type="ECO:0000313" key="3">
    <source>
        <dbReference type="Proteomes" id="UP001516400"/>
    </source>
</evidence>
<dbReference type="Proteomes" id="UP001516400">
    <property type="component" value="Unassembled WGS sequence"/>
</dbReference>
<comment type="caution">
    <text evidence="2">The sequence shown here is derived from an EMBL/GenBank/DDBJ whole genome shotgun (WGS) entry which is preliminary data.</text>
</comment>
<proteinExistence type="predicted"/>
<accession>A0ABD2MTK7</accession>
<feature type="region of interest" description="Disordered" evidence="1">
    <location>
        <begin position="30"/>
        <end position="57"/>
    </location>
</feature>
<organism evidence="2 3">
    <name type="scientific">Cryptolaemus montrouzieri</name>
    <dbReference type="NCBI Taxonomy" id="559131"/>
    <lineage>
        <taxon>Eukaryota</taxon>
        <taxon>Metazoa</taxon>
        <taxon>Ecdysozoa</taxon>
        <taxon>Arthropoda</taxon>
        <taxon>Hexapoda</taxon>
        <taxon>Insecta</taxon>
        <taxon>Pterygota</taxon>
        <taxon>Neoptera</taxon>
        <taxon>Endopterygota</taxon>
        <taxon>Coleoptera</taxon>
        <taxon>Polyphaga</taxon>
        <taxon>Cucujiformia</taxon>
        <taxon>Coccinelloidea</taxon>
        <taxon>Coccinellidae</taxon>
        <taxon>Scymninae</taxon>
        <taxon>Scymnini</taxon>
        <taxon>Cryptolaemus</taxon>
    </lineage>
</organism>
<gene>
    <name evidence="2" type="ORF">HHI36_008511</name>
</gene>
<reference evidence="2 3" key="1">
    <citation type="journal article" date="2021" name="BMC Biol.">
        <title>Horizontally acquired antibacterial genes associated with adaptive radiation of ladybird beetles.</title>
        <authorList>
            <person name="Li H.S."/>
            <person name="Tang X.F."/>
            <person name="Huang Y.H."/>
            <person name="Xu Z.Y."/>
            <person name="Chen M.L."/>
            <person name="Du X.Y."/>
            <person name="Qiu B.Y."/>
            <person name="Chen P.T."/>
            <person name="Zhang W."/>
            <person name="Slipinski A."/>
            <person name="Escalona H.E."/>
            <person name="Waterhouse R.M."/>
            <person name="Zwick A."/>
            <person name="Pang H."/>
        </authorList>
    </citation>
    <scope>NUCLEOTIDE SEQUENCE [LARGE SCALE GENOMIC DNA]</scope>
    <source>
        <strain evidence="2">SYSU2018</strain>
    </source>
</reference>
<keyword evidence="3" id="KW-1185">Reference proteome</keyword>
<dbReference type="AlphaFoldDB" id="A0ABD2MTK7"/>
<evidence type="ECO:0000313" key="2">
    <source>
        <dbReference type="EMBL" id="KAL3269441.1"/>
    </source>
</evidence>
<name>A0ABD2MTK7_9CUCU</name>
<protein>
    <submittedName>
        <fullName evidence="2">Uncharacterized protein</fullName>
    </submittedName>
</protein>
<sequence>MARYYSERLGLRVSRTYEEEQEYFQSLMDENSDIEGVTNNSDSDDECVPHNAEENEYSDIEDIEERELIEKEEIAYSGEEYSGEENEEELKWLRRHLIAIRHWVGYLEGKKS</sequence>